<evidence type="ECO:0000256" key="4">
    <source>
        <dbReference type="ARBA" id="ARBA00023242"/>
    </source>
</evidence>
<evidence type="ECO:0000313" key="9">
    <source>
        <dbReference type="EMBL" id="JAS34553.1"/>
    </source>
</evidence>
<dbReference type="InterPro" id="IPR017970">
    <property type="entry name" value="Homeobox_CS"/>
</dbReference>
<dbReference type="PROSITE" id="PS50071">
    <property type="entry name" value="HOMEOBOX_2"/>
    <property type="match status" value="1"/>
</dbReference>
<dbReference type="AlphaFoldDB" id="A0A1B6E9F4"/>
<keyword evidence="4 5" id="KW-0539">Nucleus</keyword>
<keyword evidence="2 5" id="KW-0238">DNA-binding</keyword>
<proteinExistence type="predicted"/>
<dbReference type="PANTHER" id="PTHR24334:SF0">
    <property type="entry name" value="HOMEOBOX PROTEIN UNPLUGGED"/>
    <property type="match status" value="1"/>
</dbReference>
<feature type="compositionally biased region" description="Polar residues" evidence="7">
    <location>
        <begin position="1"/>
        <end position="15"/>
    </location>
</feature>
<reference evidence="9" key="1">
    <citation type="submission" date="2015-12" db="EMBL/GenBank/DDBJ databases">
        <title>De novo transcriptome assembly of four potential Pierce s Disease insect vectors from Arizona vineyards.</title>
        <authorList>
            <person name="Tassone E.E."/>
        </authorList>
    </citation>
    <scope>NUCLEOTIDE SEQUENCE</scope>
</reference>
<feature type="region of interest" description="Disordered" evidence="7">
    <location>
        <begin position="1"/>
        <end position="52"/>
    </location>
</feature>
<gene>
    <name evidence="9" type="ORF">g.4356</name>
</gene>
<keyword evidence="3 5" id="KW-0371">Homeobox</keyword>
<dbReference type="GO" id="GO:0000981">
    <property type="term" value="F:DNA-binding transcription factor activity, RNA polymerase II-specific"/>
    <property type="evidence" value="ECO:0007669"/>
    <property type="project" value="InterPro"/>
</dbReference>
<organism evidence="9">
    <name type="scientific">Clastoptera arizonana</name>
    <name type="common">Arizona spittle bug</name>
    <dbReference type="NCBI Taxonomy" id="38151"/>
    <lineage>
        <taxon>Eukaryota</taxon>
        <taxon>Metazoa</taxon>
        <taxon>Ecdysozoa</taxon>
        <taxon>Arthropoda</taxon>
        <taxon>Hexapoda</taxon>
        <taxon>Insecta</taxon>
        <taxon>Pterygota</taxon>
        <taxon>Neoptera</taxon>
        <taxon>Paraneoptera</taxon>
        <taxon>Hemiptera</taxon>
        <taxon>Auchenorrhyncha</taxon>
        <taxon>Cercopoidea</taxon>
        <taxon>Clastopteridae</taxon>
        <taxon>Clastoptera</taxon>
    </lineage>
</organism>
<dbReference type="InterPro" id="IPR020479">
    <property type="entry name" value="HD_metazoa"/>
</dbReference>
<comment type="subcellular location">
    <subcellularLocation>
        <location evidence="1 5 6">Nucleus</location>
    </subcellularLocation>
</comment>
<dbReference type="SMART" id="SM00389">
    <property type="entry name" value="HOX"/>
    <property type="match status" value="1"/>
</dbReference>
<feature type="compositionally biased region" description="Basic and acidic residues" evidence="7">
    <location>
        <begin position="150"/>
        <end position="159"/>
    </location>
</feature>
<dbReference type="PROSITE" id="PS00027">
    <property type="entry name" value="HOMEOBOX_1"/>
    <property type="match status" value="1"/>
</dbReference>
<dbReference type="EMBL" id="GEDC01002745">
    <property type="protein sequence ID" value="JAS34553.1"/>
    <property type="molecule type" value="Transcribed_RNA"/>
</dbReference>
<feature type="DNA-binding region" description="Homeobox" evidence="5">
    <location>
        <begin position="210"/>
        <end position="269"/>
    </location>
</feature>
<dbReference type="CDD" id="cd00086">
    <property type="entry name" value="homeodomain"/>
    <property type="match status" value="1"/>
</dbReference>
<feature type="compositionally biased region" description="Polar residues" evidence="7">
    <location>
        <begin position="196"/>
        <end position="205"/>
    </location>
</feature>
<evidence type="ECO:0000256" key="5">
    <source>
        <dbReference type="PROSITE-ProRule" id="PRU00108"/>
    </source>
</evidence>
<dbReference type="GO" id="GO:0000977">
    <property type="term" value="F:RNA polymerase II transcription regulatory region sequence-specific DNA binding"/>
    <property type="evidence" value="ECO:0007669"/>
    <property type="project" value="TreeGrafter"/>
</dbReference>
<evidence type="ECO:0000256" key="2">
    <source>
        <dbReference type="ARBA" id="ARBA00023125"/>
    </source>
</evidence>
<dbReference type="Pfam" id="PF00046">
    <property type="entry name" value="Homeodomain"/>
    <property type="match status" value="1"/>
</dbReference>
<dbReference type="InterPro" id="IPR009057">
    <property type="entry name" value="Homeodomain-like_sf"/>
</dbReference>
<accession>A0A1B6E9F4</accession>
<evidence type="ECO:0000256" key="7">
    <source>
        <dbReference type="SAM" id="MobiDB-lite"/>
    </source>
</evidence>
<name>A0A1B6E9F4_9HEMI</name>
<dbReference type="InterPro" id="IPR042982">
    <property type="entry name" value="GBX-1/2"/>
</dbReference>
<evidence type="ECO:0000256" key="6">
    <source>
        <dbReference type="RuleBase" id="RU000682"/>
    </source>
</evidence>
<protein>
    <recommendedName>
        <fullName evidence="8">Homeobox domain-containing protein</fullName>
    </recommendedName>
</protein>
<evidence type="ECO:0000256" key="3">
    <source>
        <dbReference type="ARBA" id="ARBA00023155"/>
    </source>
</evidence>
<evidence type="ECO:0000256" key="1">
    <source>
        <dbReference type="ARBA" id="ARBA00004123"/>
    </source>
</evidence>
<dbReference type="GO" id="GO:0051960">
    <property type="term" value="P:regulation of nervous system development"/>
    <property type="evidence" value="ECO:0007669"/>
    <property type="project" value="TreeGrafter"/>
</dbReference>
<evidence type="ECO:0000259" key="8">
    <source>
        <dbReference type="PROSITE" id="PS50071"/>
    </source>
</evidence>
<dbReference type="PANTHER" id="PTHR24334">
    <property type="entry name" value="HOMEOBOX PROTEIN GBX"/>
    <property type="match status" value="1"/>
</dbReference>
<dbReference type="SUPFAM" id="SSF46689">
    <property type="entry name" value="Homeodomain-like"/>
    <property type="match status" value="1"/>
</dbReference>
<dbReference type="Gene3D" id="1.10.10.60">
    <property type="entry name" value="Homeodomain-like"/>
    <property type="match status" value="1"/>
</dbReference>
<dbReference type="PRINTS" id="PR00024">
    <property type="entry name" value="HOMEOBOX"/>
</dbReference>
<dbReference type="InterPro" id="IPR001356">
    <property type="entry name" value="HD"/>
</dbReference>
<feature type="domain" description="Homeobox" evidence="8">
    <location>
        <begin position="208"/>
        <end position="268"/>
    </location>
</feature>
<feature type="region of interest" description="Disordered" evidence="7">
    <location>
        <begin position="141"/>
        <end position="214"/>
    </location>
</feature>
<sequence>METESKGCTSDSAVSSRKRRTPRPFSIESIMGLNNDSNSEKEESTKYKNKTSEGPALNHLFLERLVNCERLRKGGDIEERPAESLAVPLPAQQLLYPVPMDFNQHLVNSYLCNPMLSYRLPMPPSHHFQFIPNPDALVPYLTPLQHSPGAKHDSDDSRSNSRSPVSPHDLTTHRIQSGRSTPCGGSGVESTDEDQTTSSDIAMQQTTNKTRRRRTAFTSEQLLELEREFVAKKYLSLTERSQIATALNLSEVQVKIWFQNRRAKWKRIKAGGMAASSSGGNRNGQSGNSKIVVPIPVHVNRFSVRREHQQMEKCGGLPPPPPALPFAHAQHLGIQELLRKQDKVGQNILRKCN</sequence>
<dbReference type="GO" id="GO:0005634">
    <property type="term" value="C:nucleus"/>
    <property type="evidence" value="ECO:0007669"/>
    <property type="project" value="UniProtKB-SubCell"/>
</dbReference>